<dbReference type="EMBL" id="JARACI010000290">
    <property type="protein sequence ID" value="MDD9205135.1"/>
    <property type="molecule type" value="Genomic_DNA"/>
</dbReference>
<keyword evidence="1" id="KW-0812">Transmembrane</keyword>
<dbReference type="Proteomes" id="UP001165561">
    <property type="component" value="Unassembled WGS sequence"/>
</dbReference>
<keyword evidence="3" id="KW-1185">Reference proteome</keyword>
<feature type="transmembrane region" description="Helical" evidence="1">
    <location>
        <begin position="21"/>
        <end position="42"/>
    </location>
</feature>
<comment type="caution">
    <text evidence="2">The sequence shown here is derived from an EMBL/GenBank/DDBJ whole genome shotgun (WGS) entry which is preliminary data.</text>
</comment>
<keyword evidence="1" id="KW-0472">Membrane</keyword>
<keyword evidence="1" id="KW-1133">Transmembrane helix</keyword>
<evidence type="ECO:0000313" key="3">
    <source>
        <dbReference type="Proteomes" id="UP001165561"/>
    </source>
</evidence>
<protein>
    <submittedName>
        <fullName evidence="2">DUF4383 domain-containing protein</fullName>
    </submittedName>
</protein>
<feature type="transmembrane region" description="Helical" evidence="1">
    <location>
        <begin position="94"/>
        <end position="112"/>
    </location>
</feature>
<sequence length="165" mass="17275">MSPDSPASTLAEHRSGGPTEWVQIAAGVVAATFLLVGVLGFIPGVTTGYDDLQLASHDSDAHLLGVFQVSVLHNVVHLLFGVVGLVMARSAGAARAYLIGGGAAYLVLWLYGLLIDKDSAANFIPVNAADDWLHLGLGVLMIGLALLLGRRRRTITFDAPGRAHP</sequence>
<evidence type="ECO:0000256" key="1">
    <source>
        <dbReference type="SAM" id="Phobius"/>
    </source>
</evidence>
<accession>A0ABT5TVG4</accession>
<gene>
    <name evidence="2" type="ORF">PU560_01480</name>
</gene>
<dbReference type="Pfam" id="PF14325">
    <property type="entry name" value="DUF4383"/>
    <property type="match status" value="1"/>
</dbReference>
<reference evidence="2" key="1">
    <citation type="submission" date="2023-02" db="EMBL/GenBank/DDBJ databases">
        <title>Georgenia sp.10Sc9-8, isolated from a soil sample collected from the Taklamakan desert.</title>
        <authorList>
            <person name="Liu S."/>
        </authorList>
    </citation>
    <scope>NUCLEOTIDE SEQUENCE</scope>
    <source>
        <strain evidence="2">10Sc9-8</strain>
    </source>
</reference>
<feature type="transmembrane region" description="Helical" evidence="1">
    <location>
        <begin position="132"/>
        <end position="149"/>
    </location>
</feature>
<feature type="transmembrane region" description="Helical" evidence="1">
    <location>
        <begin position="62"/>
        <end position="87"/>
    </location>
</feature>
<organism evidence="2 3">
    <name type="scientific">Georgenia halotolerans</name>
    <dbReference type="NCBI Taxonomy" id="3028317"/>
    <lineage>
        <taxon>Bacteria</taxon>
        <taxon>Bacillati</taxon>
        <taxon>Actinomycetota</taxon>
        <taxon>Actinomycetes</taxon>
        <taxon>Micrococcales</taxon>
        <taxon>Bogoriellaceae</taxon>
        <taxon>Georgenia</taxon>
    </lineage>
</organism>
<name>A0ABT5TVG4_9MICO</name>
<evidence type="ECO:0000313" key="2">
    <source>
        <dbReference type="EMBL" id="MDD9205135.1"/>
    </source>
</evidence>
<proteinExistence type="predicted"/>